<reference evidence="2" key="1">
    <citation type="submission" date="2019-06" db="EMBL/GenBank/DDBJ databases">
        <authorList>
            <person name="Zheng W."/>
        </authorList>
    </citation>
    <scope>NUCLEOTIDE SEQUENCE</scope>
    <source>
        <strain evidence="2">QDHG01</strain>
    </source>
</reference>
<feature type="coiled-coil region" evidence="1">
    <location>
        <begin position="219"/>
        <end position="253"/>
    </location>
</feature>
<sequence length="284" mass="33483">MRPTKVLLRLPTAVLPGQPRSHPLLRQLQRRGISQPRDNTNHEARYAMQWNSTSAVHHSVTANMLSIQTEKNLPVDFERLLTVKEQFGNIRKRVTQHVAKLQTIEFLNEHQRVESIWKELLDIRYLENLSAEMIFENYKEVFIKSETLEVRNLLREEDALFFMEMKMKALQQQSKEQRELVISSKANSALLPLIHQELTKLRIQQESFLNEVTSLKQTVCALEQENTELKDEVRELKQKAEKSDKNLEMMIAEKAMNQPNQPMLEERLSRLESIIRQDFDYTLF</sequence>
<accession>A0A8J8NMM9</accession>
<dbReference type="AlphaFoldDB" id="A0A8J8NMM9"/>
<keyword evidence="3" id="KW-1185">Reference proteome</keyword>
<dbReference type="Proteomes" id="UP000785679">
    <property type="component" value="Unassembled WGS sequence"/>
</dbReference>
<keyword evidence="1" id="KW-0175">Coiled coil</keyword>
<organism evidence="2 3">
    <name type="scientific">Halteria grandinella</name>
    <dbReference type="NCBI Taxonomy" id="5974"/>
    <lineage>
        <taxon>Eukaryota</taxon>
        <taxon>Sar</taxon>
        <taxon>Alveolata</taxon>
        <taxon>Ciliophora</taxon>
        <taxon>Intramacronucleata</taxon>
        <taxon>Spirotrichea</taxon>
        <taxon>Stichotrichia</taxon>
        <taxon>Sporadotrichida</taxon>
        <taxon>Halteriidae</taxon>
        <taxon>Halteria</taxon>
    </lineage>
</organism>
<name>A0A8J8NMM9_HALGN</name>
<evidence type="ECO:0000313" key="3">
    <source>
        <dbReference type="Proteomes" id="UP000785679"/>
    </source>
</evidence>
<proteinExistence type="predicted"/>
<evidence type="ECO:0000256" key="1">
    <source>
        <dbReference type="SAM" id="Coils"/>
    </source>
</evidence>
<dbReference type="EMBL" id="RRYP01012460">
    <property type="protein sequence ID" value="TNV77094.1"/>
    <property type="molecule type" value="Genomic_DNA"/>
</dbReference>
<evidence type="ECO:0000313" key="2">
    <source>
        <dbReference type="EMBL" id="TNV77094.1"/>
    </source>
</evidence>
<protein>
    <submittedName>
        <fullName evidence="2">Uncharacterized protein</fullName>
    </submittedName>
</protein>
<gene>
    <name evidence="2" type="ORF">FGO68_gene3707</name>
</gene>
<comment type="caution">
    <text evidence="2">The sequence shown here is derived from an EMBL/GenBank/DDBJ whole genome shotgun (WGS) entry which is preliminary data.</text>
</comment>